<evidence type="ECO:0000313" key="2">
    <source>
        <dbReference type="Proteomes" id="UP000789920"/>
    </source>
</evidence>
<organism evidence="1 2">
    <name type="scientific">Racocetra persica</name>
    <dbReference type="NCBI Taxonomy" id="160502"/>
    <lineage>
        <taxon>Eukaryota</taxon>
        <taxon>Fungi</taxon>
        <taxon>Fungi incertae sedis</taxon>
        <taxon>Mucoromycota</taxon>
        <taxon>Glomeromycotina</taxon>
        <taxon>Glomeromycetes</taxon>
        <taxon>Diversisporales</taxon>
        <taxon>Gigasporaceae</taxon>
        <taxon>Racocetra</taxon>
    </lineage>
</organism>
<keyword evidence="2" id="KW-1185">Reference proteome</keyword>
<accession>A0ACA9LL35</accession>
<comment type="caution">
    <text evidence="1">The sequence shown here is derived from an EMBL/GenBank/DDBJ whole genome shotgun (WGS) entry which is preliminary data.</text>
</comment>
<sequence length="417" mass="48043">MSEETQNTPIEVNSEATTSQVENNHVVDWNRMRTTDLRAMCSKCGLQVDGSKTELVGRLEAFWNDPEEEPVKPDARKGKSVDHEFGKKYDERDRSPPSEELGYNDAFFSYMENKVEEKIEEKLSNSLSRVLDRGLQQWTARLKGANTIESSFPKKKFRRIRDQYEYDSICDAGIMLQGAIQEDSREKVEEVQERLRLRVFILRVVEEEGWNMVAKIPKPNEEGDEFKELLDEARKKAMQRDGFASSYYRRPWQFKGRRFWSWGAGGNYYTPYPHPQQYMQQSQLLMNQFQNQSIFSNTGPTYQNAFNKNLNKQFTCYYCGGAGHTASVCASRSAEEGVEKNKNVSKYGTKQRCCWEDPRASCSKILDGENKSATSSSMLVKESSAFISKKCMEFSRERDSKTLQVDSRSNEMAKGGN</sequence>
<protein>
    <submittedName>
        <fullName evidence="1">12113_t:CDS:1</fullName>
    </submittedName>
</protein>
<proteinExistence type="predicted"/>
<name>A0ACA9LL35_9GLOM</name>
<dbReference type="Proteomes" id="UP000789920">
    <property type="component" value="Unassembled WGS sequence"/>
</dbReference>
<dbReference type="EMBL" id="CAJVQC010003740">
    <property type="protein sequence ID" value="CAG8531549.1"/>
    <property type="molecule type" value="Genomic_DNA"/>
</dbReference>
<reference evidence="1" key="1">
    <citation type="submission" date="2021-06" db="EMBL/GenBank/DDBJ databases">
        <authorList>
            <person name="Kallberg Y."/>
            <person name="Tangrot J."/>
            <person name="Rosling A."/>
        </authorList>
    </citation>
    <scope>NUCLEOTIDE SEQUENCE</scope>
    <source>
        <strain evidence="1">MA461A</strain>
    </source>
</reference>
<evidence type="ECO:0000313" key="1">
    <source>
        <dbReference type="EMBL" id="CAG8531549.1"/>
    </source>
</evidence>
<gene>
    <name evidence="1" type="ORF">RPERSI_LOCUS3160</name>
</gene>